<dbReference type="EMBL" id="JAIWYP010000001">
    <property type="protein sequence ID" value="KAH3897012.1"/>
    <property type="molecule type" value="Genomic_DNA"/>
</dbReference>
<evidence type="ECO:0000313" key="2">
    <source>
        <dbReference type="EMBL" id="KAH3897012.1"/>
    </source>
</evidence>
<accession>A0A9D4NNT3</accession>
<gene>
    <name evidence="2" type="ORF">DPMN_021196</name>
</gene>
<feature type="chain" id="PRO_5039528445" description="Secreted protein" evidence="1">
    <location>
        <begin position="20"/>
        <end position="92"/>
    </location>
</feature>
<dbReference type="Proteomes" id="UP000828390">
    <property type="component" value="Unassembled WGS sequence"/>
</dbReference>
<proteinExistence type="predicted"/>
<sequence length="92" mass="10074">MHHLERLMLVISPPGLVVASFFSSSSLGLLWNEGGTPSSCVWTLQGSEPGTESPWRDPKDSAPHRLTLVDFVVIAMYMTSRFVKGVPMAKSL</sequence>
<evidence type="ECO:0000313" key="3">
    <source>
        <dbReference type="Proteomes" id="UP000828390"/>
    </source>
</evidence>
<reference evidence="2" key="2">
    <citation type="submission" date="2020-11" db="EMBL/GenBank/DDBJ databases">
        <authorList>
            <person name="McCartney M.A."/>
            <person name="Auch B."/>
            <person name="Kono T."/>
            <person name="Mallez S."/>
            <person name="Becker A."/>
            <person name="Gohl D.M."/>
            <person name="Silverstein K.A.T."/>
            <person name="Koren S."/>
            <person name="Bechman K.B."/>
            <person name="Herman A."/>
            <person name="Abrahante J.E."/>
            <person name="Garbe J."/>
        </authorList>
    </citation>
    <scope>NUCLEOTIDE SEQUENCE</scope>
    <source>
        <strain evidence="2">Duluth1</strain>
        <tissue evidence="2">Whole animal</tissue>
    </source>
</reference>
<name>A0A9D4NNT3_DREPO</name>
<protein>
    <recommendedName>
        <fullName evidence="4">Secreted protein</fullName>
    </recommendedName>
</protein>
<organism evidence="2 3">
    <name type="scientific">Dreissena polymorpha</name>
    <name type="common">Zebra mussel</name>
    <name type="synonym">Mytilus polymorpha</name>
    <dbReference type="NCBI Taxonomy" id="45954"/>
    <lineage>
        <taxon>Eukaryota</taxon>
        <taxon>Metazoa</taxon>
        <taxon>Spiralia</taxon>
        <taxon>Lophotrochozoa</taxon>
        <taxon>Mollusca</taxon>
        <taxon>Bivalvia</taxon>
        <taxon>Autobranchia</taxon>
        <taxon>Heteroconchia</taxon>
        <taxon>Euheterodonta</taxon>
        <taxon>Imparidentia</taxon>
        <taxon>Neoheterodontei</taxon>
        <taxon>Myida</taxon>
        <taxon>Dreissenoidea</taxon>
        <taxon>Dreissenidae</taxon>
        <taxon>Dreissena</taxon>
    </lineage>
</organism>
<comment type="caution">
    <text evidence="2">The sequence shown here is derived from an EMBL/GenBank/DDBJ whole genome shotgun (WGS) entry which is preliminary data.</text>
</comment>
<dbReference type="AlphaFoldDB" id="A0A9D4NNT3"/>
<evidence type="ECO:0000256" key="1">
    <source>
        <dbReference type="SAM" id="SignalP"/>
    </source>
</evidence>
<feature type="signal peptide" evidence="1">
    <location>
        <begin position="1"/>
        <end position="19"/>
    </location>
</feature>
<keyword evidence="1" id="KW-0732">Signal</keyword>
<reference evidence="2" key="1">
    <citation type="journal article" date="2019" name="bioRxiv">
        <title>The Genome of the Zebra Mussel, Dreissena polymorpha: A Resource for Invasive Species Research.</title>
        <authorList>
            <person name="McCartney M.A."/>
            <person name="Auch B."/>
            <person name="Kono T."/>
            <person name="Mallez S."/>
            <person name="Zhang Y."/>
            <person name="Obille A."/>
            <person name="Becker A."/>
            <person name="Abrahante J.E."/>
            <person name="Garbe J."/>
            <person name="Badalamenti J.P."/>
            <person name="Herman A."/>
            <person name="Mangelson H."/>
            <person name="Liachko I."/>
            <person name="Sullivan S."/>
            <person name="Sone E.D."/>
            <person name="Koren S."/>
            <person name="Silverstein K.A.T."/>
            <person name="Beckman K.B."/>
            <person name="Gohl D.M."/>
        </authorList>
    </citation>
    <scope>NUCLEOTIDE SEQUENCE</scope>
    <source>
        <strain evidence="2">Duluth1</strain>
        <tissue evidence="2">Whole animal</tissue>
    </source>
</reference>
<keyword evidence="3" id="KW-1185">Reference proteome</keyword>
<evidence type="ECO:0008006" key="4">
    <source>
        <dbReference type="Google" id="ProtNLM"/>
    </source>
</evidence>